<evidence type="ECO:0000313" key="3">
    <source>
        <dbReference type="Proteomes" id="UP000306102"/>
    </source>
</evidence>
<dbReference type="GO" id="GO:0048367">
    <property type="term" value="P:shoot system development"/>
    <property type="evidence" value="ECO:0007669"/>
    <property type="project" value="InterPro"/>
</dbReference>
<evidence type="ECO:0000256" key="1">
    <source>
        <dbReference type="SAM" id="MobiDB-lite"/>
    </source>
</evidence>
<protein>
    <submittedName>
        <fullName evidence="2">Uncharacterized protein</fullName>
    </submittedName>
</protein>
<feature type="region of interest" description="Disordered" evidence="1">
    <location>
        <begin position="219"/>
        <end position="242"/>
    </location>
</feature>
<evidence type="ECO:0000313" key="2">
    <source>
        <dbReference type="EMBL" id="THG18074.1"/>
    </source>
</evidence>
<keyword evidence="3" id="KW-1185">Reference proteome</keyword>
<dbReference type="Proteomes" id="UP000306102">
    <property type="component" value="Unassembled WGS sequence"/>
</dbReference>
<dbReference type="PANTHER" id="PTHR33070">
    <property type="entry name" value="OS06G0725500 PROTEIN"/>
    <property type="match status" value="1"/>
</dbReference>
<sequence>MASSPLRSKGPYHARSVSLPSRSHPLIPEFNGHLGRIRAPDHEASSSSLPSTRNRLSSLEDLHDCVGDLLPLPHIEHALAKEHDETWVDEVVDGYLRLLDVCSTAKDIFSRMKQAVQDLLSMLRRRRDANDFQGYLASRKMVKKAIKKSLKDLKSIKNKNTFLPKDKDSKTVAIFSMLTEVEAATLAVFESLLSYVGGTKVQLRQKSWSLVSKLMQHKSAESQDEANGNELEKLDGALKAGR</sequence>
<name>A0A4S4EP75_CAMSN</name>
<comment type="caution">
    <text evidence="2">The sequence shown here is derived from an EMBL/GenBank/DDBJ whole genome shotgun (WGS) entry which is preliminary data.</text>
</comment>
<accession>A0A4S4EP75</accession>
<reference evidence="2 3" key="1">
    <citation type="journal article" date="2018" name="Proc. Natl. Acad. Sci. U.S.A.">
        <title>Draft genome sequence of Camellia sinensis var. sinensis provides insights into the evolution of the tea genome and tea quality.</title>
        <authorList>
            <person name="Wei C."/>
            <person name="Yang H."/>
            <person name="Wang S."/>
            <person name="Zhao J."/>
            <person name="Liu C."/>
            <person name="Gao L."/>
            <person name="Xia E."/>
            <person name="Lu Y."/>
            <person name="Tai Y."/>
            <person name="She G."/>
            <person name="Sun J."/>
            <person name="Cao H."/>
            <person name="Tong W."/>
            <person name="Gao Q."/>
            <person name="Li Y."/>
            <person name="Deng W."/>
            <person name="Jiang X."/>
            <person name="Wang W."/>
            <person name="Chen Q."/>
            <person name="Zhang S."/>
            <person name="Li H."/>
            <person name="Wu J."/>
            <person name="Wang P."/>
            <person name="Li P."/>
            <person name="Shi C."/>
            <person name="Zheng F."/>
            <person name="Jian J."/>
            <person name="Huang B."/>
            <person name="Shan D."/>
            <person name="Shi M."/>
            <person name="Fang C."/>
            <person name="Yue Y."/>
            <person name="Li F."/>
            <person name="Li D."/>
            <person name="Wei S."/>
            <person name="Han B."/>
            <person name="Jiang C."/>
            <person name="Yin Y."/>
            <person name="Xia T."/>
            <person name="Zhang Z."/>
            <person name="Bennetzen J.L."/>
            <person name="Zhao S."/>
            <person name="Wan X."/>
        </authorList>
    </citation>
    <scope>NUCLEOTIDE SEQUENCE [LARGE SCALE GENOMIC DNA]</scope>
    <source>
        <strain evidence="3">cv. Shuchazao</strain>
        <tissue evidence="2">Leaf</tissue>
    </source>
</reference>
<dbReference type="EMBL" id="SDRB02003259">
    <property type="protein sequence ID" value="THG18074.1"/>
    <property type="molecule type" value="Genomic_DNA"/>
</dbReference>
<dbReference type="GO" id="GO:0048364">
    <property type="term" value="P:root development"/>
    <property type="evidence" value="ECO:0007669"/>
    <property type="project" value="InterPro"/>
</dbReference>
<gene>
    <name evidence="2" type="ORF">TEA_019468</name>
</gene>
<proteinExistence type="predicted"/>
<dbReference type="PANTHER" id="PTHR33070:SF129">
    <property type="entry name" value="DUF241 DOMAIN PROTEIN"/>
    <property type="match status" value="1"/>
</dbReference>
<dbReference type="AlphaFoldDB" id="A0A4S4EP75"/>
<dbReference type="InterPro" id="IPR004320">
    <property type="entry name" value="BPS1_pln"/>
</dbReference>
<feature type="region of interest" description="Disordered" evidence="1">
    <location>
        <begin position="1"/>
        <end position="24"/>
    </location>
</feature>
<dbReference type="Pfam" id="PF03087">
    <property type="entry name" value="BPS1"/>
    <property type="match status" value="1"/>
</dbReference>
<organism evidence="2 3">
    <name type="scientific">Camellia sinensis var. sinensis</name>
    <name type="common">China tea</name>
    <dbReference type="NCBI Taxonomy" id="542762"/>
    <lineage>
        <taxon>Eukaryota</taxon>
        <taxon>Viridiplantae</taxon>
        <taxon>Streptophyta</taxon>
        <taxon>Embryophyta</taxon>
        <taxon>Tracheophyta</taxon>
        <taxon>Spermatophyta</taxon>
        <taxon>Magnoliopsida</taxon>
        <taxon>eudicotyledons</taxon>
        <taxon>Gunneridae</taxon>
        <taxon>Pentapetalae</taxon>
        <taxon>asterids</taxon>
        <taxon>Ericales</taxon>
        <taxon>Theaceae</taxon>
        <taxon>Camellia</taxon>
    </lineage>
</organism>